<dbReference type="PANTHER" id="PTHR11271:SF6">
    <property type="entry name" value="GUANINE DEAMINASE"/>
    <property type="match status" value="1"/>
</dbReference>
<keyword evidence="6" id="KW-0378">Hydrolase</keyword>
<comment type="similarity">
    <text evidence="3">Belongs to the metallo-dependent hydrolases superfamily. ATZ/TRZ family.</text>
</comment>
<evidence type="ECO:0000256" key="7">
    <source>
        <dbReference type="ARBA" id="ARBA00022833"/>
    </source>
</evidence>
<feature type="compositionally biased region" description="Basic and acidic residues" evidence="12">
    <location>
        <begin position="415"/>
        <end position="424"/>
    </location>
</feature>
<dbReference type="GO" id="GO:0046098">
    <property type="term" value="P:guanine metabolic process"/>
    <property type="evidence" value="ECO:0007669"/>
    <property type="project" value="TreeGrafter"/>
</dbReference>
<dbReference type="Proteomes" id="UP000183567">
    <property type="component" value="Unassembled WGS sequence"/>
</dbReference>
<keyword evidence="5" id="KW-0479">Metal-binding</keyword>
<protein>
    <recommendedName>
        <fullName evidence="10">Probable guanine deaminase</fullName>
        <ecNumber evidence="4">3.5.4.3</ecNumber>
    </recommendedName>
    <alternativeName>
        <fullName evidence="11">Guanine aminohydrolase</fullName>
    </alternativeName>
</protein>
<dbReference type="GO" id="GO:0008892">
    <property type="term" value="F:guanine deaminase activity"/>
    <property type="evidence" value="ECO:0007669"/>
    <property type="project" value="UniProtKB-EC"/>
</dbReference>
<evidence type="ECO:0000256" key="1">
    <source>
        <dbReference type="ARBA" id="ARBA00001947"/>
    </source>
</evidence>
<dbReference type="SUPFAM" id="SSF51338">
    <property type="entry name" value="Composite domain of metallo-dependent hydrolases"/>
    <property type="match status" value="1"/>
</dbReference>
<dbReference type="SUPFAM" id="SSF51556">
    <property type="entry name" value="Metallo-dependent hydrolases"/>
    <property type="match status" value="1"/>
</dbReference>
<keyword evidence="7" id="KW-0862">Zinc</keyword>
<feature type="compositionally biased region" description="Acidic residues" evidence="12">
    <location>
        <begin position="380"/>
        <end position="394"/>
    </location>
</feature>
<dbReference type="InterPro" id="IPR006680">
    <property type="entry name" value="Amidohydro-rel"/>
</dbReference>
<comment type="catalytic activity">
    <reaction evidence="8">
        <text>guanine + H2O + H(+) = xanthine + NH4(+)</text>
        <dbReference type="Rhea" id="RHEA:14665"/>
        <dbReference type="ChEBI" id="CHEBI:15377"/>
        <dbReference type="ChEBI" id="CHEBI:15378"/>
        <dbReference type="ChEBI" id="CHEBI:16235"/>
        <dbReference type="ChEBI" id="CHEBI:17712"/>
        <dbReference type="ChEBI" id="CHEBI:28938"/>
        <dbReference type="EC" id="3.5.4.3"/>
    </reaction>
</comment>
<dbReference type="AlphaFoldDB" id="A0A1J8QZ37"/>
<evidence type="ECO:0000256" key="2">
    <source>
        <dbReference type="ARBA" id="ARBA00004984"/>
    </source>
</evidence>
<evidence type="ECO:0000256" key="11">
    <source>
        <dbReference type="ARBA" id="ARBA00083147"/>
    </source>
</evidence>
<evidence type="ECO:0000256" key="5">
    <source>
        <dbReference type="ARBA" id="ARBA00022723"/>
    </source>
</evidence>
<evidence type="ECO:0000313" key="15">
    <source>
        <dbReference type="Proteomes" id="UP000183567"/>
    </source>
</evidence>
<name>A0A1J8QZ37_9AGAM</name>
<evidence type="ECO:0000256" key="3">
    <source>
        <dbReference type="ARBA" id="ARBA00006745"/>
    </source>
</evidence>
<dbReference type="EMBL" id="LVVM01001330">
    <property type="protein sequence ID" value="OJA18768.1"/>
    <property type="molecule type" value="Genomic_DNA"/>
</dbReference>
<evidence type="ECO:0000313" key="14">
    <source>
        <dbReference type="EMBL" id="OJA18768.1"/>
    </source>
</evidence>
<dbReference type="OrthoDB" id="194468at2759"/>
<evidence type="ECO:0000259" key="13">
    <source>
        <dbReference type="Pfam" id="PF01979"/>
    </source>
</evidence>
<sequence length="537" mass="59504">MATIYYGPVINPQSLTDYLALPKCLILVSAKGDIDRIYEDVQSSQLQEILAQNGYTDHSAFNFIESREGEFLMPGFIDTHTHACQVPNLGVGGEFELLQWLDNYTFPTEARFKDAGYAERAYPDVVRRIVNSGTTTCCYYGSLHLEATKILAKLVHDRGQRAFVGKCNMNRNCPPNYIEPSVKESIDTTLALIKYIEELPKTSNSQPLVHPILTPRFAISCTEELLERVSKIALENPKLAIQTHISENPSEVELTKSLFNADSYAQVYERYHLLRNNTILAHGVHLTEDEMVLIAKHGAGVSHCPTSNFYLSSGMARVGMLLDHGVKVGLGTDVAGGYSPSILSTIQHASIASKMLAIQAAQAADKKCNRSRDRHRRDEEADSEPSEPSEPSDEVESHSHGHHGHHGHGHKHHHHEDNCDGDKKGPGGFTNERLSIAALLYLATLGGAHVCCLQDRIGSFAEKKAFDALLVSVRDETGNPGVWGYNTARDLTDGVTAQSADRSMVEWLERFLFCGDDRNIRRVIVQGKMIGGQEYQH</sequence>
<feature type="compositionally biased region" description="Basic and acidic residues" evidence="12">
    <location>
        <begin position="365"/>
        <end position="379"/>
    </location>
</feature>
<dbReference type="GO" id="GO:0005829">
    <property type="term" value="C:cytosol"/>
    <property type="evidence" value="ECO:0007669"/>
    <property type="project" value="TreeGrafter"/>
</dbReference>
<keyword evidence="15" id="KW-1185">Reference proteome</keyword>
<evidence type="ECO:0000256" key="6">
    <source>
        <dbReference type="ARBA" id="ARBA00022801"/>
    </source>
</evidence>
<dbReference type="InterPro" id="IPR011059">
    <property type="entry name" value="Metal-dep_hydrolase_composite"/>
</dbReference>
<evidence type="ECO:0000256" key="10">
    <source>
        <dbReference type="ARBA" id="ARBA00069860"/>
    </source>
</evidence>
<evidence type="ECO:0000256" key="8">
    <source>
        <dbReference type="ARBA" id="ARBA00051148"/>
    </source>
</evidence>
<accession>A0A1J8QZ37</accession>
<comment type="caution">
    <text evidence="14">The sequence shown here is derived from an EMBL/GenBank/DDBJ whole genome shotgun (WGS) entry which is preliminary data.</text>
</comment>
<evidence type="ECO:0000256" key="12">
    <source>
        <dbReference type="SAM" id="MobiDB-lite"/>
    </source>
</evidence>
<reference evidence="14 15" key="1">
    <citation type="submission" date="2016-03" db="EMBL/GenBank/DDBJ databases">
        <title>Comparative genomics of the ectomycorrhizal sister species Rhizopogon vinicolor and Rhizopogon vesiculosus (Basidiomycota: Boletales) reveals a divergence of the mating type B locus.</title>
        <authorList>
            <person name="Mujic A.B."/>
            <person name="Kuo A."/>
            <person name="Tritt A."/>
            <person name="Lipzen A."/>
            <person name="Chen C."/>
            <person name="Johnson J."/>
            <person name="Sharma A."/>
            <person name="Barry K."/>
            <person name="Grigoriev I.V."/>
            <person name="Spatafora J.W."/>
        </authorList>
    </citation>
    <scope>NUCLEOTIDE SEQUENCE [LARGE SCALE GENOMIC DNA]</scope>
    <source>
        <strain evidence="14 15">AM-OR11-056</strain>
    </source>
</reference>
<comment type="cofactor">
    <cofactor evidence="1">
        <name>Zn(2+)</name>
        <dbReference type="ChEBI" id="CHEBI:29105"/>
    </cofactor>
</comment>
<dbReference type="EC" id="3.5.4.3" evidence="4"/>
<comment type="function">
    <text evidence="9">Catalyzes the hydrolytic deamination of guanine, producing xanthine and ammonia.</text>
</comment>
<proteinExistence type="inferred from homology"/>
<gene>
    <name evidence="14" type="ORF">AZE42_01652</name>
</gene>
<feature type="domain" description="Amidohydrolase-related" evidence="13">
    <location>
        <begin position="71"/>
        <end position="354"/>
    </location>
</feature>
<evidence type="ECO:0000256" key="4">
    <source>
        <dbReference type="ARBA" id="ARBA00012781"/>
    </source>
</evidence>
<dbReference type="InterPro" id="IPR032466">
    <property type="entry name" value="Metal_Hydrolase"/>
</dbReference>
<dbReference type="PANTHER" id="PTHR11271">
    <property type="entry name" value="GUANINE DEAMINASE"/>
    <property type="match status" value="1"/>
</dbReference>
<comment type="pathway">
    <text evidence="2">Purine metabolism; guanine degradation; xanthine from guanine: step 1/1.</text>
</comment>
<dbReference type="InterPro" id="IPR051607">
    <property type="entry name" value="Metallo-dep_hydrolases"/>
</dbReference>
<dbReference type="FunFam" id="3.20.20.140:FF:000022">
    <property type="entry name" value="Guanine deaminase"/>
    <property type="match status" value="1"/>
</dbReference>
<evidence type="ECO:0000256" key="9">
    <source>
        <dbReference type="ARBA" id="ARBA00056079"/>
    </source>
</evidence>
<dbReference type="GO" id="GO:0008270">
    <property type="term" value="F:zinc ion binding"/>
    <property type="evidence" value="ECO:0007669"/>
    <property type="project" value="TreeGrafter"/>
</dbReference>
<dbReference type="STRING" id="180088.A0A1J8QZ37"/>
<feature type="compositionally biased region" description="Basic residues" evidence="12">
    <location>
        <begin position="400"/>
        <end position="414"/>
    </location>
</feature>
<dbReference type="Gene3D" id="3.20.20.140">
    <property type="entry name" value="Metal-dependent hydrolases"/>
    <property type="match status" value="1"/>
</dbReference>
<organism evidence="14 15">
    <name type="scientific">Rhizopogon vesiculosus</name>
    <dbReference type="NCBI Taxonomy" id="180088"/>
    <lineage>
        <taxon>Eukaryota</taxon>
        <taxon>Fungi</taxon>
        <taxon>Dikarya</taxon>
        <taxon>Basidiomycota</taxon>
        <taxon>Agaricomycotina</taxon>
        <taxon>Agaricomycetes</taxon>
        <taxon>Agaricomycetidae</taxon>
        <taxon>Boletales</taxon>
        <taxon>Suillineae</taxon>
        <taxon>Rhizopogonaceae</taxon>
        <taxon>Rhizopogon</taxon>
    </lineage>
</organism>
<feature type="region of interest" description="Disordered" evidence="12">
    <location>
        <begin position="365"/>
        <end position="424"/>
    </location>
</feature>
<dbReference type="Pfam" id="PF01979">
    <property type="entry name" value="Amidohydro_1"/>
    <property type="match status" value="1"/>
</dbReference>